<feature type="region of interest" description="Disordered" evidence="1">
    <location>
        <begin position="173"/>
        <end position="194"/>
    </location>
</feature>
<name>A0A1T0CHU3_9GAMM</name>
<evidence type="ECO:0000259" key="3">
    <source>
        <dbReference type="PROSITE" id="PS50006"/>
    </source>
</evidence>
<dbReference type="Proteomes" id="UP000191094">
    <property type="component" value="Unassembled WGS sequence"/>
</dbReference>
<evidence type="ECO:0000256" key="1">
    <source>
        <dbReference type="SAM" id="MobiDB-lite"/>
    </source>
</evidence>
<dbReference type="EMBL" id="MUYT01000004">
    <property type="protein sequence ID" value="OOS21904.1"/>
    <property type="molecule type" value="Genomic_DNA"/>
</dbReference>
<feature type="compositionally biased region" description="Basic and acidic residues" evidence="1">
    <location>
        <begin position="152"/>
        <end position="161"/>
    </location>
</feature>
<feature type="transmembrane region" description="Helical" evidence="2">
    <location>
        <begin position="216"/>
        <end position="233"/>
    </location>
</feature>
<gene>
    <name evidence="4" type="ORF">B0682_04755</name>
</gene>
<feature type="compositionally biased region" description="Low complexity" evidence="1">
    <location>
        <begin position="136"/>
        <end position="145"/>
    </location>
</feature>
<dbReference type="OrthoDB" id="9815482at2"/>
<dbReference type="PROSITE" id="PS50006">
    <property type="entry name" value="FHA_DOMAIN"/>
    <property type="match status" value="1"/>
</dbReference>
<keyword evidence="2" id="KW-0812">Transmembrane</keyword>
<dbReference type="InterPro" id="IPR000253">
    <property type="entry name" value="FHA_dom"/>
</dbReference>
<dbReference type="InterPro" id="IPR008984">
    <property type="entry name" value="SMAD_FHA_dom_sf"/>
</dbReference>
<keyword evidence="2" id="KW-1133">Transmembrane helix</keyword>
<protein>
    <recommendedName>
        <fullName evidence="3">FHA domain-containing protein</fullName>
    </recommendedName>
</protein>
<feature type="domain" description="FHA" evidence="3">
    <location>
        <begin position="24"/>
        <end position="73"/>
    </location>
</feature>
<dbReference type="Gene3D" id="2.60.200.20">
    <property type="match status" value="1"/>
</dbReference>
<dbReference type="CDD" id="cd00060">
    <property type="entry name" value="FHA"/>
    <property type="match status" value="1"/>
</dbReference>
<dbReference type="AlphaFoldDB" id="A0A1T0CHU3"/>
<dbReference type="Pfam" id="PF00498">
    <property type="entry name" value="FHA"/>
    <property type="match status" value="1"/>
</dbReference>
<dbReference type="SMART" id="SM00240">
    <property type="entry name" value="FHA"/>
    <property type="match status" value="1"/>
</dbReference>
<proteinExistence type="predicted"/>
<feature type="compositionally biased region" description="Polar residues" evidence="1">
    <location>
        <begin position="176"/>
        <end position="194"/>
    </location>
</feature>
<comment type="caution">
    <text evidence="4">The sequence shown here is derived from an EMBL/GenBank/DDBJ whole genome shotgun (WGS) entry which is preliminary data.</text>
</comment>
<evidence type="ECO:0000256" key="2">
    <source>
        <dbReference type="SAM" id="Phobius"/>
    </source>
</evidence>
<evidence type="ECO:0000313" key="4">
    <source>
        <dbReference type="EMBL" id="OOS21904.1"/>
    </source>
</evidence>
<sequence>MSKWSLTGVSEVLAELVIPVHDDIRIGRSPDSDVVLASQNISRQHALISIQNGNLFIKDLGSSNGTSVNDKALEPQKSKHINHNDVIAFADLVFKVTDNTQETTTTQELTVSTDKTNEVIKNEEVKSEAVKDEAEPAPTTLEPEPSTQEPISIKEPDTKQSEKTITAELTKIELAQTDTPAQSEKESTSNPTTLSKDVVFKEMVNDPAKKGNSNPVKWSIIAIIIVAVAFWLFNMN</sequence>
<keyword evidence="5" id="KW-1185">Reference proteome</keyword>
<dbReference type="PANTHER" id="PTHR23308">
    <property type="entry name" value="NUCLEAR INHIBITOR OF PROTEIN PHOSPHATASE-1"/>
    <property type="match status" value="1"/>
</dbReference>
<evidence type="ECO:0000313" key="5">
    <source>
        <dbReference type="Proteomes" id="UP000191094"/>
    </source>
</evidence>
<dbReference type="SUPFAM" id="SSF49879">
    <property type="entry name" value="SMAD/FHA domain"/>
    <property type="match status" value="1"/>
</dbReference>
<reference evidence="4 5" key="1">
    <citation type="submission" date="2017-02" db="EMBL/GenBank/DDBJ databases">
        <title>Draft genome sequence of Moraxella lincolnii CCUG 9405T type strain.</title>
        <authorList>
            <person name="Salva-Serra F."/>
            <person name="Engstrom-Jakobsson H."/>
            <person name="Thorell K."/>
            <person name="Jaen-Luchoro D."/>
            <person name="Gonzales-Siles L."/>
            <person name="Karlsson R."/>
            <person name="Yazdan S."/>
            <person name="Boulund F."/>
            <person name="Johnning A."/>
            <person name="Engstrand L."/>
            <person name="Kristiansson E."/>
            <person name="Moore E."/>
        </authorList>
    </citation>
    <scope>NUCLEOTIDE SEQUENCE [LARGE SCALE GENOMIC DNA]</scope>
    <source>
        <strain evidence="4 5">CCUG 9405</strain>
    </source>
</reference>
<organism evidence="4 5">
    <name type="scientific">Lwoffella lincolnii</name>
    <dbReference type="NCBI Taxonomy" id="90241"/>
    <lineage>
        <taxon>Bacteria</taxon>
        <taxon>Pseudomonadati</taxon>
        <taxon>Pseudomonadota</taxon>
        <taxon>Gammaproteobacteria</taxon>
        <taxon>Moraxellales</taxon>
        <taxon>Moraxellaceae</taxon>
        <taxon>Lwoffella</taxon>
    </lineage>
</organism>
<dbReference type="STRING" id="90241.B0682_04755"/>
<keyword evidence="2" id="KW-0472">Membrane</keyword>
<feature type="compositionally biased region" description="Basic and acidic residues" evidence="1">
    <location>
        <begin position="120"/>
        <end position="134"/>
    </location>
</feature>
<accession>A0A1T0CHU3</accession>
<dbReference type="InterPro" id="IPR050923">
    <property type="entry name" value="Cell_Proc_Reg/RNA_Proc"/>
</dbReference>
<dbReference type="RefSeq" id="WP_078306895.1">
    <property type="nucleotide sequence ID" value="NZ_MUYT01000004.1"/>
</dbReference>
<feature type="region of interest" description="Disordered" evidence="1">
    <location>
        <begin position="120"/>
        <end position="161"/>
    </location>
</feature>